<dbReference type="SUPFAM" id="SSF46785">
    <property type="entry name" value="Winged helix' DNA-binding domain"/>
    <property type="match status" value="1"/>
</dbReference>
<dbReference type="InterPro" id="IPR029016">
    <property type="entry name" value="GAF-like_dom_sf"/>
</dbReference>
<keyword evidence="3" id="KW-0804">Transcription</keyword>
<dbReference type="Proteomes" id="UP001500831">
    <property type="component" value="Unassembled WGS sequence"/>
</dbReference>
<evidence type="ECO:0000313" key="7">
    <source>
        <dbReference type="Proteomes" id="UP001500831"/>
    </source>
</evidence>
<dbReference type="Gene3D" id="1.10.10.10">
    <property type="entry name" value="Winged helix-like DNA-binding domain superfamily/Winged helix DNA-binding domain"/>
    <property type="match status" value="1"/>
</dbReference>
<evidence type="ECO:0000256" key="2">
    <source>
        <dbReference type="ARBA" id="ARBA00023125"/>
    </source>
</evidence>
<dbReference type="InterPro" id="IPR036390">
    <property type="entry name" value="WH_DNA-bd_sf"/>
</dbReference>
<keyword evidence="1" id="KW-0805">Transcription regulation</keyword>
<organism evidence="6 7">
    <name type="scientific">Streptosporangium fragile</name>
    <dbReference type="NCBI Taxonomy" id="46186"/>
    <lineage>
        <taxon>Bacteria</taxon>
        <taxon>Bacillati</taxon>
        <taxon>Actinomycetota</taxon>
        <taxon>Actinomycetes</taxon>
        <taxon>Streptosporangiales</taxon>
        <taxon>Streptosporangiaceae</taxon>
        <taxon>Streptosporangium</taxon>
    </lineage>
</organism>
<dbReference type="InterPro" id="IPR014757">
    <property type="entry name" value="Tscrpt_reg_IclR_C"/>
</dbReference>
<dbReference type="SUPFAM" id="SSF55781">
    <property type="entry name" value="GAF domain-like"/>
    <property type="match status" value="1"/>
</dbReference>
<dbReference type="SMART" id="SM00346">
    <property type="entry name" value="HTH_ICLR"/>
    <property type="match status" value="1"/>
</dbReference>
<dbReference type="PROSITE" id="PS51078">
    <property type="entry name" value="ICLR_ED"/>
    <property type="match status" value="1"/>
</dbReference>
<accession>A0ABN3WIP2</accession>
<keyword evidence="7" id="KW-1185">Reference proteome</keyword>
<evidence type="ECO:0000256" key="3">
    <source>
        <dbReference type="ARBA" id="ARBA00023163"/>
    </source>
</evidence>
<name>A0ABN3WIP2_9ACTN</name>
<dbReference type="InterPro" id="IPR050707">
    <property type="entry name" value="HTH_MetabolicPath_Reg"/>
</dbReference>
<dbReference type="PROSITE" id="PS51077">
    <property type="entry name" value="HTH_ICLR"/>
    <property type="match status" value="1"/>
</dbReference>
<feature type="domain" description="IclR-ED" evidence="5">
    <location>
        <begin position="100"/>
        <end position="277"/>
    </location>
</feature>
<dbReference type="InterPro" id="IPR005471">
    <property type="entry name" value="Tscrpt_reg_IclR_N"/>
</dbReference>
<gene>
    <name evidence="6" type="ORF">GCM10010517_80630</name>
</gene>
<dbReference type="Pfam" id="PF01614">
    <property type="entry name" value="IclR_C"/>
    <property type="match status" value="1"/>
</dbReference>
<evidence type="ECO:0000259" key="4">
    <source>
        <dbReference type="PROSITE" id="PS51077"/>
    </source>
</evidence>
<evidence type="ECO:0000259" key="5">
    <source>
        <dbReference type="PROSITE" id="PS51078"/>
    </source>
</evidence>
<dbReference type="PANTHER" id="PTHR30136">
    <property type="entry name" value="HELIX-TURN-HELIX TRANSCRIPTIONAL REGULATOR, ICLR FAMILY"/>
    <property type="match status" value="1"/>
</dbReference>
<comment type="caution">
    <text evidence="6">The sequence shown here is derived from an EMBL/GenBank/DDBJ whole genome shotgun (WGS) entry which is preliminary data.</text>
</comment>
<proteinExistence type="predicted"/>
<protein>
    <submittedName>
        <fullName evidence="6">IclR family transcriptional regulator</fullName>
    </submittedName>
</protein>
<feature type="domain" description="HTH iclR-type" evidence="4">
    <location>
        <begin position="38"/>
        <end position="99"/>
    </location>
</feature>
<dbReference type="Gene3D" id="3.30.450.40">
    <property type="match status" value="1"/>
</dbReference>
<dbReference type="Pfam" id="PF09339">
    <property type="entry name" value="HTH_IclR"/>
    <property type="match status" value="1"/>
</dbReference>
<dbReference type="EMBL" id="BAAAVI010000129">
    <property type="protein sequence ID" value="GAA2914114.1"/>
    <property type="molecule type" value="Genomic_DNA"/>
</dbReference>
<evidence type="ECO:0000256" key="1">
    <source>
        <dbReference type="ARBA" id="ARBA00023015"/>
    </source>
</evidence>
<reference evidence="6 7" key="1">
    <citation type="journal article" date="2019" name="Int. J. Syst. Evol. Microbiol.">
        <title>The Global Catalogue of Microorganisms (GCM) 10K type strain sequencing project: providing services to taxonomists for standard genome sequencing and annotation.</title>
        <authorList>
            <consortium name="The Broad Institute Genomics Platform"/>
            <consortium name="The Broad Institute Genome Sequencing Center for Infectious Disease"/>
            <person name="Wu L."/>
            <person name="Ma J."/>
        </authorList>
    </citation>
    <scope>NUCLEOTIDE SEQUENCE [LARGE SCALE GENOMIC DNA]</scope>
    <source>
        <strain evidence="6 7">JCM 6242</strain>
    </source>
</reference>
<evidence type="ECO:0000313" key="6">
    <source>
        <dbReference type="EMBL" id="GAA2914114.1"/>
    </source>
</evidence>
<sequence length="282" mass="30391">MSRLTPPGYGVSIQWMPRVPERHMTSDDVGVARSSSGESVLTRAVRIFEAFSPDDPVLTVSQISRRAALPLATTIRLVDELTRHGLLARDERRRVRIGNRMWELAQRASPVRTLRETAMQFMGDLHHVVGHSTQLGILDGDEVLFVERLVAPGAVVNITKIGGRLPLHASSAGLVLLATACSEVKARVLRGPLTAFTPHTITDPRTLRATLADVSRHGLAFCPGHIHPDATGIAVPVRAAGRVVAALGLVVPNDGNAWSLTRPLQLAGMALSRALDVHARTS</sequence>
<dbReference type="PANTHER" id="PTHR30136:SF24">
    <property type="entry name" value="HTH-TYPE TRANSCRIPTIONAL REPRESSOR ALLR"/>
    <property type="match status" value="1"/>
</dbReference>
<dbReference type="InterPro" id="IPR036388">
    <property type="entry name" value="WH-like_DNA-bd_sf"/>
</dbReference>
<keyword evidence="2" id="KW-0238">DNA-binding</keyword>